<organism evidence="2">
    <name type="scientific">uncultured Nocardioides sp</name>
    <dbReference type="NCBI Taxonomy" id="198441"/>
    <lineage>
        <taxon>Bacteria</taxon>
        <taxon>Bacillati</taxon>
        <taxon>Actinomycetota</taxon>
        <taxon>Actinomycetes</taxon>
        <taxon>Propionibacteriales</taxon>
        <taxon>Nocardioidaceae</taxon>
        <taxon>Nocardioides</taxon>
        <taxon>environmental samples</taxon>
    </lineage>
</organism>
<gene>
    <name evidence="2" type="ORF">AVDCRST_MAG60-96</name>
</gene>
<proteinExistence type="predicted"/>
<evidence type="ECO:0000313" key="2">
    <source>
        <dbReference type="EMBL" id="CAA9371480.1"/>
    </source>
</evidence>
<reference evidence="2" key="1">
    <citation type="submission" date="2020-02" db="EMBL/GenBank/DDBJ databases">
        <authorList>
            <person name="Meier V. D."/>
        </authorList>
    </citation>
    <scope>NUCLEOTIDE SEQUENCE</scope>
    <source>
        <strain evidence="2">AVDCRST_MAG60</strain>
    </source>
</reference>
<name>A0A6J4MXE6_9ACTN</name>
<feature type="non-terminal residue" evidence="2">
    <location>
        <position position="1"/>
    </location>
</feature>
<feature type="compositionally biased region" description="Basic residues" evidence="1">
    <location>
        <begin position="15"/>
        <end position="24"/>
    </location>
</feature>
<evidence type="ECO:0000256" key="1">
    <source>
        <dbReference type="SAM" id="MobiDB-lite"/>
    </source>
</evidence>
<feature type="region of interest" description="Disordered" evidence="1">
    <location>
        <begin position="1"/>
        <end position="100"/>
    </location>
</feature>
<accession>A0A6J4MXE6</accession>
<feature type="non-terminal residue" evidence="2">
    <location>
        <position position="100"/>
    </location>
</feature>
<dbReference type="AlphaFoldDB" id="A0A6J4MXE6"/>
<protein>
    <submittedName>
        <fullName evidence="2">Uncharacterized protein</fullName>
    </submittedName>
</protein>
<dbReference type="EMBL" id="CADCUN010000012">
    <property type="protein sequence ID" value="CAA9371480.1"/>
    <property type="molecule type" value="Genomic_DNA"/>
</dbReference>
<sequence length="100" mass="11204">DTGPGQPRTAPLRDHGRRRARRLRGLPEDRHHGRLHPHRDRCPVQGPGHGWDLGPSRPRRRAQAGPQGAAGVLVRRGVDESPPRLPGPQLPRVEQCRDRL</sequence>